<organism evidence="1 2">
    <name type="scientific">Ophiobolus disseminans</name>
    <dbReference type="NCBI Taxonomy" id="1469910"/>
    <lineage>
        <taxon>Eukaryota</taxon>
        <taxon>Fungi</taxon>
        <taxon>Dikarya</taxon>
        <taxon>Ascomycota</taxon>
        <taxon>Pezizomycotina</taxon>
        <taxon>Dothideomycetes</taxon>
        <taxon>Pleosporomycetidae</taxon>
        <taxon>Pleosporales</taxon>
        <taxon>Pleosporineae</taxon>
        <taxon>Phaeosphaeriaceae</taxon>
        <taxon>Ophiobolus</taxon>
    </lineage>
</organism>
<name>A0A6A6ZCQ5_9PLEO</name>
<accession>A0A6A6ZCQ5</accession>
<gene>
    <name evidence="1" type="ORF">CC86DRAFT_256140</name>
</gene>
<dbReference type="AlphaFoldDB" id="A0A6A6ZCQ5"/>
<protein>
    <submittedName>
        <fullName evidence="1">Uncharacterized protein</fullName>
    </submittedName>
</protein>
<evidence type="ECO:0000313" key="1">
    <source>
        <dbReference type="EMBL" id="KAF2818766.1"/>
    </source>
</evidence>
<sequence>IPSLILLTSSVLANPAPSAEELARAPIDVAIRDAVNHTTEAEPAAVDKRACTCQKVDNAGLYCGYCWAVKTGYVNGNVYWCNKQGGCDDLGRRTSCVNRNGPCDGRDS</sequence>
<feature type="non-terminal residue" evidence="1">
    <location>
        <position position="1"/>
    </location>
</feature>
<reference evidence="1" key="1">
    <citation type="journal article" date="2020" name="Stud. Mycol.">
        <title>101 Dothideomycetes genomes: a test case for predicting lifestyles and emergence of pathogens.</title>
        <authorList>
            <person name="Haridas S."/>
            <person name="Albert R."/>
            <person name="Binder M."/>
            <person name="Bloem J."/>
            <person name="Labutti K."/>
            <person name="Salamov A."/>
            <person name="Andreopoulos B."/>
            <person name="Baker S."/>
            <person name="Barry K."/>
            <person name="Bills G."/>
            <person name="Bluhm B."/>
            <person name="Cannon C."/>
            <person name="Castanera R."/>
            <person name="Culley D."/>
            <person name="Daum C."/>
            <person name="Ezra D."/>
            <person name="Gonzalez J."/>
            <person name="Henrissat B."/>
            <person name="Kuo A."/>
            <person name="Liang C."/>
            <person name="Lipzen A."/>
            <person name="Lutzoni F."/>
            <person name="Magnuson J."/>
            <person name="Mondo S."/>
            <person name="Nolan M."/>
            <person name="Ohm R."/>
            <person name="Pangilinan J."/>
            <person name="Park H.-J."/>
            <person name="Ramirez L."/>
            <person name="Alfaro M."/>
            <person name="Sun H."/>
            <person name="Tritt A."/>
            <person name="Yoshinaga Y."/>
            <person name="Zwiers L.-H."/>
            <person name="Turgeon B."/>
            <person name="Goodwin S."/>
            <person name="Spatafora J."/>
            <person name="Crous P."/>
            <person name="Grigoriev I."/>
        </authorList>
    </citation>
    <scope>NUCLEOTIDE SEQUENCE</scope>
    <source>
        <strain evidence="1">CBS 113818</strain>
    </source>
</reference>
<keyword evidence="2" id="KW-1185">Reference proteome</keyword>
<dbReference type="EMBL" id="MU006249">
    <property type="protein sequence ID" value="KAF2818766.1"/>
    <property type="molecule type" value="Genomic_DNA"/>
</dbReference>
<feature type="non-terminal residue" evidence="1">
    <location>
        <position position="108"/>
    </location>
</feature>
<proteinExistence type="predicted"/>
<evidence type="ECO:0000313" key="2">
    <source>
        <dbReference type="Proteomes" id="UP000799424"/>
    </source>
</evidence>
<dbReference type="Proteomes" id="UP000799424">
    <property type="component" value="Unassembled WGS sequence"/>
</dbReference>
<dbReference type="OrthoDB" id="5394791at2759"/>